<dbReference type="AlphaFoldDB" id="A0A6D0HFM2"/>
<reference evidence="2 3" key="1">
    <citation type="submission" date="2019-10" db="EMBL/GenBank/DDBJ databases">
        <title>Antimicrobial-resistant enteric bacteria are widely distributed amongst people, animals and the environment in northern Tanzania.</title>
        <authorList>
            <person name="Subbiah M."/>
            <person name="Call D.R."/>
        </authorList>
    </citation>
    <scope>NUCLEOTIDE SEQUENCE [LARGE SCALE GENOMIC DNA]</scope>
    <source>
        <strain evidence="2 3">TzEc067</strain>
    </source>
</reference>
<feature type="transmembrane region" description="Helical" evidence="1">
    <location>
        <begin position="16"/>
        <end position="35"/>
    </location>
</feature>
<organism evidence="2 3">
    <name type="scientific">Escherichia coli</name>
    <dbReference type="NCBI Taxonomy" id="562"/>
    <lineage>
        <taxon>Bacteria</taxon>
        <taxon>Pseudomonadati</taxon>
        <taxon>Pseudomonadota</taxon>
        <taxon>Gammaproteobacteria</taxon>
        <taxon>Enterobacterales</taxon>
        <taxon>Enterobacteriaceae</taxon>
        <taxon>Escherichia</taxon>
    </lineage>
</organism>
<protein>
    <submittedName>
        <fullName evidence="2">Uncharacterized protein</fullName>
    </submittedName>
</protein>
<comment type="caution">
    <text evidence="2">The sequence shown here is derived from an EMBL/GenBank/DDBJ whole genome shotgun (WGS) entry which is preliminary data.</text>
</comment>
<feature type="transmembrane region" description="Helical" evidence="1">
    <location>
        <begin position="101"/>
        <end position="120"/>
    </location>
</feature>
<keyword evidence="1" id="KW-0472">Membrane</keyword>
<dbReference type="EMBL" id="WSGM01000006">
    <property type="protein sequence ID" value="KAE9731643.1"/>
    <property type="molecule type" value="Genomic_DNA"/>
</dbReference>
<proteinExistence type="predicted"/>
<feature type="transmembrane region" description="Helical" evidence="1">
    <location>
        <begin position="55"/>
        <end position="81"/>
    </location>
</feature>
<evidence type="ECO:0000313" key="3">
    <source>
        <dbReference type="Proteomes" id="UP000437875"/>
    </source>
</evidence>
<feature type="transmembrane region" description="Helical" evidence="1">
    <location>
        <begin position="171"/>
        <end position="195"/>
    </location>
</feature>
<feature type="transmembrane region" description="Helical" evidence="1">
    <location>
        <begin position="132"/>
        <end position="150"/>
    </location>
</feature>
<feature type="transmembrane region" description="Helical" evidence="1">
    <location>
        <begin position="242"/>
        <end position="264"/>
    </location>
</feature>
<keyword evidence="1" id="KW-1133">Transmembrane helix</keyword>
<name>A0A6D0HFM2_ECOLX</name>
<gene>
    <name evidence="2" type="ORF">GP711_13335</name>
</gene>
<evidence type="ECO:0000313" key="2">
    <source>
        <dbReference type="EMBL" id="KAE9731643.1"/>
    </source>
</evidence>
<evidence type="ECO:0000256" key="1">
    <source>
        <dbReference type="SAM" id="Phobius"/>
    </source>
</evidence>
<dbReference type="RefSeq" id="WP_157702469.1">
    <property type="nucleotide sequence ID" value="NZ_JBECTP010000004.1"/>
</dbReference>
<accession>A0A6D0HFM2</accession>
<feature type="transmembrane region" description="Helical" evidence="1">
    <location>
        <begin position="207"/>
        <end position="230"/>
    </location>
</feature>
<sequence>MPEEMKNMLKATGEKIVKLIPYVALLSGVVVWSYLNSIGRVDIFSDVISFNAGLISIIISTTIFALAISITLIVPSSVLIFARSSYEKRTGAESVLSKQPAACLILSVLYLCMIYIPFIPMVDKLLHGYKPGMIKIAIAIFILSFSFVFLTLMRNFVGSHNASRFKNSVTFVWHAIINTTVTAGATLSISIPISFLMQSSKGESSLAIIFALIFMAVFVFLAFFPAMIYFVNVEKAKAKLSILSTIHQLSLATVGVILLTFLFFPNLSTIFIYSSLNAIGMVSKTPHFYMVNGEKYKPSMFYKESWDTRVLPCTGGNFYIKGVNVFSVESKNLICPVDVVKVRDETYQRDYVSFIPSTDKNKIDELKKRTRDCLILEDGDIQQWDTLFDEQGKAKI</sequence>
<dbReference type="Proteomes" id="UP000437875">
    <property type="component" value="Unassembled WGS sequence"/>
</dbReference>
<keyword evidence="1" id="KW-0812">Transmembrane</keyword>